<feature type="domain" description="AMP-dependent synthetase/ligase" evidence="1">
    <location>
        <begin position="75"/>
        <end position="176"/>
    </location>
</feature>
<name>A0ABX9KLJ6_9BACI</name>
<dbReference type="InterPro" id="IPR042099">
    <property type="entry name" value="ANL_N_sf"/>
</dbReference>
<dbReference type="SUPFAM" id="SSF56801">
    <property type="entry name" value="Acetyl-CoA synthetase-like"/>
    <property type="match status" value="1"/>
</dbReference>
<feature type="non-terminal residue" evidence="2">
    <location>
        <position position="200"/>
    </location>
</feature>
<gene>
    <name evidence="2" type="ORF">D0U04_30685</name>
</gene>
<sequence>EIQMQFQYNAHIYDDASIERMRNHLIQIMQQVVNNPQIDIHELELATAEEKMQILEVFNDTAAEYPREKTIHQLFEEQVERTPDHIAAVFEGQQLTYRELNARANQLARTLRNAGVKEDQLVGIMVERSLEMIVGILGILKAGGAYVPVDPEYPEERIQYILEDSGATILLMQGQFQERTSFVGKIVLLDDEESYHKEGT</sequence>
<dbReference type="Pfam" id="PF00501">
    <property type="entry name" value="AMP-binding"/>
    <property type="match status" value="1"/>
</dbReference>
<evidence type="ECO:0000313" key="3">
    <source>
        <dbReference type="Proteomes" id="UP000264294"/>
    </source>
</evidence>
<dbReference type="InterPro" id="IPR000873">
    <property type="entry name" value="AMP-dep_synth/lig_dom"/>
</dbReference>
<feature type="non-terminal residue" evidence="2">
    <location>
        <position position="1"/>
    </location>
</feature>
<dbReference type="Gene3D" id="3.30.559.30">
    <property type="entry name" value="Nonribosomal peptide synthetase, condensation domain"/>
    <property type="match status" value="1"/>
</dbReference>
<organism evidence="2 3">
    <name type="scientific">Bacillus clarus</name>
    <dbReference type="NCBI Taxonomy" id="2338372"/>
    <lineage>
        <taxon>Bacteria</taxon>
        <taxon>Bacillati</taxon>
        <taxon>Bacillota</taxon>
        <taxon>Bacilli</taxon>
        <taxon>Bacillales</taxon>
        <taxon>Bacillaceae</taxon>
        <taxon>Bacillus</taxon>
        <taxon>Bacillus cereus group</taxon>
    </lineage>
</organism>
<proteinExistence type="predicted"/>
<dbReference type="PANTHER" id="PTHR45527:SF1">
    <property type="entry name" value="FATTY ACID SYNTHASE"/>
    <property type="match status" value="1"/>
</dbReference>
<comment type="caution">
    <text evidence="2">The sequence shown here is derived from an EMBL/GenBank/DDBJ whole genome shotgun (WGS) entry which is preliminary data.</text>
</comment>
<reference evidence="2 3" key="1">
    <citation type="submission" date="2018-08" db="EMBL/GenBank/DDBJ databases">
        <title>Bacillus clarus sp. nov. strain PS00077A.</title>
        <authorList>
            <person name="Mendez Acevedo M."/>
            <person name="Carroll L."/>
            <person name="Mukherjee M."/>
            <person name="Wiedmann M."/>
            <person name="Kovac J."/>
        </authorList>
    </citation>
    <scope>NUCLEOTIDE SEQUENCE [LARGE SCALE GENOMIC DNA]</scope>
    <source>
        <strain evidence="2 3">PS00077A</strain>
    </source>
</reference>
<evidence type="ECO:0000259" key="1">
    <source>
        <dbReference type="Pfam" id="PF00501"/>
    </source>
</evidence>
<dbReference type="EMBL" id="QVOD01000155">
    <property type="protein sequence ID" value="RFT61149.1"/>
    <property type="molecule type" value="Genomic_DNA"/>
</dbReference>
<protein>
    <recommendedName>
        <fullName evidence="1">AMP-dependent synthetase/ligase domain-containing protein</fullName>
    </recommendedName>
</protein>
<dbReference type="Gene3D" id="3.40.50.12780">
    <property type="entry name" value="N-terminal domain of ligase-like"/>
    <property type="match status" value="1"/>
</dbReference>
<keyword evidence="3" id="KW-1185">Reference proteome</keyword>
<dbReference type="Proteomes" id="UP000264294">
    <property type="component" value="Unassembled WGS sequence"/>
</dbReference>
<evidence type="ECO:0000313" key="2">
    <source>
        <dbReference type="EMBL" id="RFT61149.1"/>
    </source>
</evidence>
<dbReference type="PANTHER" id="PTHR45527">
    <property type="entry name" value="NONRIBOSOMAL PEPTIDE SYNTHETASE"/>
    <property type="match status" value="1"/>
</dbReference>
<accession>A0ABX9KLJ6</accession>